<evidence type="ECO:0000256" key="2">
    <source>
        <dbReference type="ARBA" id="ARBA00022475"/>
    </source>
</evidence>
<feature type="transmembrane region" description="Helical" evidence="6">
    <location>
        <begin position="41"/>
        <end position="63"/>
    </location>
</feature>
<feature type="transmembrane region" description="Helical" evidence="6">
    <location>
        <begin position="130"/>
        <end position="151"/>
    </location>
</feature>
<evidence type="ECO:0000256" key="5">
    <source>
        <dbReference type="ARBA" id="ARBA00023136"/>
    </source>
</evidence>
<evidence type="ECO:0000256" key="1">
    <source>
        <dbReference type="ARBA" id="ARBA00004651"/>
    </source>
</evidence>
<sequence length="512" mass="58361">MTTIENSNNNKRIAKNSLLLFIRMLFSMAVSLYTTRAILEILGITDFGIYNVVGGVIVFFGFLNQTMSTTTSRFITTALGKNDLEILHKTFCMSMNFHIAITLFTFIIGESIGLWFVTNKLIIPEERLTAALWLYQASVLSTCVNILNVPYNASIIAHENMGAFAYISIIQVIAKLIIVLVLPYIPADRLIIFSILTISVSLIIQLIYWQYSYRKFKETHFKWIWDKNIWKDMSSFASWNITGDLAYMCNTQGINILLNLFFGPVVNAARGVAVQVESVMIQFIGNFQTAISPQITKSYAAGNIEQTRHLTLKASKFCFFLMMIIAIPAFLEIEYVLKLWLQKIPTYTVIFAKLTIIMIIFDCLSRPLHLAIFATGIVKKYQFFQSSIYLLILPLSYILLKYLYVTPEIIISILVLFKFIMLIVRIKLTNALIQIPISEYVKNVLIPSIQCLTLSLIIPLAITLLYPASLTRVCFTCSMSLLSSTVIIYTCGFTYDEKKFINNQIHKIVLKR</sequence>
<protein>
    <recommendedName>
        <fullName evidence="12">Lipopolysaccharide biosynthesis protein</fullName>
    </recommendedName>
</protein>
<dbReference type="AlphaFoldDB" id="A0A412UAF4"/>
<dbReference type="GO" id="GO:0005886">
    <property type="term" value="C:plasma membrane"/>
    <property type="evidence" value="ECO:0007669"/>
    <property type="project" value="UniProtKB-SubCell"/>
</dbReference>
<dbReference type="InterPro" id="IPR050833">
    <property type="entry name" value="Poly_Biosynth_Transport"/>
</dbReference>
<proteinExistence type="predicted"/>
<dbReference type="Proteomes" id="UP001201179">
    <property type="component" value="Unassembled WGS sequence"/>
</dbReference>
<gene>
    <name evidence="9" type="ORF">DWV70_15800</name>
    <name evidence="8" type="ORF">DWW27_05400</name>
    <name evidence="7" type="ORF">L4X52_02965</name>
</gene>
<feature type="transmembrane region" description="Helical" evidence="6">
    <location>
        <begin position="347"/>
        <end position="365"/>
    </location>
</feature>
<evidence type="ECO:0000313" key="11">
    <source>
        <dbReference type="Proteomes" id="UP000285469"/>
    </source>
</evidence>
<accession>A0A412UAF4</accession>
<evidence type="ECO:0000256" key="3">
    <source>
        <dbReference type="ARBA" id="ARBA00022692"/>
    </source>
</evidence>
<keyword evidence="5 6" id="KW-0472">Membrane</keyword>
<dbReference type="PANTHER" id="PTHR30250:SF26">
    <property type="entry name" value="PSMA PROTEIN"/>
    <property type="match status" value="1"/>
</dbReference>
<keyword evidence="4 6" id="KW-1133">Transmembrane helix</keyword>
<evidence type="ECO:0000256" key="4">
    <source>
        <dbReference type="ARBA" id="ARBA00022989"/>
    </source>
</evidence>
<feature type="transmembrane region" description="Helical" evidence="6">
    <location>
        <begin position="317"/>
        <end position="341"/>
    </location>
</feature>
<feature type="transmembrane region" description="Helical" evidence="6">
    <location>
        <begin position="163"/>
        <end position="185"/>
    </location>
</feature>
<dbReference type="Proteomes" id="UP000285469">
    <property type="component" value="Unassembled WGS sequence"/>
</dbReference>
<organism evidence="8 10">
    <name type="scientific">Phocaeicola vulgatus</name>
    <name type="common">Bacteroides vulgatus</name>
    <dbReference type="NCBI Taxonomy" id="821"/>
    <lineage>
        <taxon>Bacteria</taxon>
        <taxon>Pseudomonadati</taxon>
        <taxon>Bacteroidota</taxon>
        <taxon>Bacteroidia</taxon>
        <taxon>Bacteroidales</taxon>
        <taxon>Bacteroidaceae</taxon>
        <taxon>Phocaeicola</taxon>
    </lineage>
</organism>
<dbReference type="Proteomes" id="UP000285379">
    <property type="component" value="Unassembled WGS sequence"/>
</dbReference>
<dbReference type="EMBL" id="JAKKWZ010000003">
    <property type="protein sequence ID" value="MCG0338955.1"/>
    <property type="molecule type" value="Genomic_DNA"/>
</dbReference>
<keyword evidence="3 6" id="KW-0812">Transmembrane</keyword>
<feature type="transmembrane region" description="Helical" evidence="6">
    <location>
        <begin position="97"/>
        <end position="118"/>
    </location>
</feature>
<evidence type="ECO:0008006" key="12">
    <source>
        <dbReference type="Google" id="ProtNLM"/>
    </source>
</evidence>
<comment type="subcellular location">
    <subcellularLocation>
        <location evidence="1">Cell membrane</location>
        <topology evidence="1">Multi-pass membrane protein</topology>
    </subcellularLocation>
</comment>
<evidence type="ECO:0000313" key="7">
    <source>
        <dbReference type="EMBL" id="MCG0338955.1"/>
    </source>
</evidence>
<dbReference type="PANTHER" id="PTHR30250">
    <property type="entry name" value="PST FAMILY PREDICTED COLANIC ACID TRANSPORTER"/>
    <property type="match status" value="1"/>
</dbReference>
<name>A0A412UAF4_PHOVU</name>
<reference evidence="10 11" key="1">
    <citation type="submission" date="2018-08" db="EMBL/GenBank/DDBJ databases">
        <title>A genome reference for cultivated species of the human gut microbiota.</title>
        <authorList>
            <person name="Zou Y."/>
            <person name="Xue W."/>
            <person name="Luo G."/>
        </authorList>
    </citation>
    <scope>NUCLEOTIDE SEQUENCE [LARGE SCALE GENOMIC DNA]</scope>
    <source>
        <strain evidence="9 11">AF12-25</strain>
        <strain evidence="8 10">AF14-8</strain>
    </source>
</reference>
<feature type="transmembrane region" description="Helical" evidence="6">
    <location>
        <begin position="191"/>
        <end position="209"/>
    </location>
</feature>
<evidence type="ECO:0000313" key="8">
    <source>
        <dbReference type="EMBL" id="RGV12642.1"/>
    </source>
</evidence>
<dbReference type="EMBL" id="QRYT01000008">
    <property type="protein sequence ID" value="RGV12642.1"/>
    <property type="molecule type" value="Genomic_DNA"/>
</dbReference>
<feature type="transmembrane region" description="Helical" evidence="6">
    <location>
        <begin position="440"/>
        <end position="464"/>
    </location>
</feature>
<evidence type="ECO:0000313" key="10">
    <source>
        <dbReference type="Proteomes" id="UP000285379"/>
    </source>
</evidence>
<dbReference type="EMBL" id="QSAI01000032">
    <property type="protein sequence ID" value="RGW46054.1"/>
    <property type="molecule type" value="Genomic_DNA"/>
</dbReference>
<evidence type="ECO:0000313" key="9">
    <source>
        <dbReference type="EMBL" id="RGW46054.1"/>
    </source>
</evidence>
<feature type="transmembrane region" description="Helical" evidence="6">
    <location>
        <begin position="386"/>
        <end position="403"/>
    </location>
</feature>
<reference evidence="7" key="2">
    <citation type="submission" date="2022-01" db="EMBL/GenBank/DDBJ databases">
        <authorList>
            <person name="Mingchao X."/>
        </authorList>
    </citation>
    <scope>NUCLEOTIDE SEQUENCE</scope>
    <source>
        <strain evidence="7">Bv4372</strain>
    </source>
</reference>
<dbReference type="RefSeq" id="WP_117709541.1">
    <property type="nucleotide sequence ID" value="NZ_JAHOIL010000036.1"/>
</dbReference>
<keyword evidence="2" id="KW-1003">Cell membrane</keyword>
<feature type="transmembrane region" description="Helical" evidence="6">
    <location>
        <begin position="409"/>
        <end position="428"/>
    </location>
</feature>
<feature type="transmembrane region" description="Helical" evidence="6">
    <location>
        <begin position="18"/>
        <end position="35"/>
    </location>
</feature>
<feature type="transmembrane region" description="Helical" evidence="6">
    <location>
        <begin position="470"/>
        <end position="495"/>
    </location>
</feature>
<comment type="caution">
    <text evidence="8">The sequence shown here is derived from an EMBL/GenBank/DDBJ whole genome shotgun (WGS) entry which is preliminary data.</text>
</comment>
<evidence type="ECO:0000256" key="6">
    <source>
        <dbReference type="SAM" id="Phobius"/>
    </source>
</evidence>